<evidence type="ECO:0000256" key="6">
    <source>
        <dbReference type="ARBA" id="ARBA00023136"/>
    </source>
</evidence>
<comment type="caution">
    <text evidence="9">The sequence shown here is derived from an EMBL/GenBank/DDBJ whole genome shotgun (WGS) entry which is preliminary data.</text>
</comment>
<protein>
    <submittedName>
        <fullName evidence="9">Diguanylate cyclase</fullName>
    </submittedName>
</protein>
<dbReference type="PANTHER" id="PTHR43163">
    <property type="entry name" value="DIPEPTIDE TRANSPORT SYSTEM PERMEASE PROTEIN DPPB-RELATED"/>
    <property type="match status" value="1"/>
</dbReference>
<dbReference type="AlphaFoldDB" id="A0A1S2LV73"/>
<evidence type="ECO:0000256" key="2">
    <source>
        <dbReference type="ARBA" id="ARBA00022448"/>
    </source>
</evidence>
<keyword evidence="3" id="KW-1003">Cell membrane</keyword>
<keyword evidence="6 7" id="KW-0472">Membrane</keyword>
<keyword evidence="4 7" id="KW-0812">Transmembrane</keyword>
<dbReference type="GO" id="GO:0005886">
    <property type="term" value="C:plasma membrane"/>
    <property type="evidence" value="ECO:0007669"/>
    <property type="project" value="UniProtKB-SubCell"/>
</dbReference>
<name>A0A1S2LV73_9BACI</name>
<dbReference type="RefSeq" id="WP_071312172.1">
    <property type="nucleotide sequence ID" value="NZ_MLQQ01000001.1"/>
</dbReference>
<feature type="transmembrane region" description="Helical" evidence="7">
    <location>
        <begin position="99"/>
        <end position="119"/>
    </location>
</feature>
<evidence type="ECO:0000256" key="5">
    <source>
        <dbReference type="ARBA" id="ARBA00022989"/>
    </source>
</evidence>
<keyword evidence="2 7" id="KW-0813">Transport</keyword>
<dbReference type="EMBL" id="MLQQ01000001">
    <property type="protein sequence ID" value="OIJ16246.1"/>
    <property type="molecule type" value="Genomic_DNA"/>
</dbReference>
<dbReference type="InterPro" id="IPR035906">
    <property type="entry name" value="MetI-like_sf"/>
</dbReference>
<evidence type="ECO:0000259" key="8">
    <source>
        <dbReference type="PROSITE" id="PS50928"/>
    </source>
</evidence>
<evidence type="ECO:0000256" key="1">
    <source>
        <dbReference type="ARBA" id="ARBA00004651"/>
    </source>
</evidence>
<dbReference type="OrthoDB" id="9773683at2"/>
<comment type="similarity">
    <text evidence="7">Belongs to the binding-protein-dependent transport system permease family.</text>
</comment>
<dbReference type="SUPFAM" id="SSF161098">
    <property type="entry name" value="MetI-like"/>
    <property type="match status" value="1"/>
</dbReference>
<dbReference type="Proteomes" id="UP000180098">
    <property type="component" value="Unassembled WGS sequence"/>
</dbReference>
<feature type="transmembrane region" description="Helical" evidence="7">
    <location>
        <begin position="238"/>
        <end position="263"/>
    </location>
</feature>
<reference evidence="9 10" key="1">
    <citation type="submission" date="2016-10" db="EMBL/GenBank/DDBJ databases">
        <title>Draft genome sequences of four alkaliphilic bacteria belonging to the Anaerobacillus genus.</title>
        <authorList>
            <person name="Bassil N.M."/>
            <person name="Lloyd J.R."/>
        </authorList>
    </citation>
    <scope>NUCLEOTIDE SEQUENCE [LARGE SCALE GENOMIC DNA]</scope>
    <source>
        <strain evidence="9 10">DSM 15340</strain>
    </source>
</reference>
<keyword evidence="10" id="KW-1185">Reference proteome</keyword>
<dbReference type="Pfam" id="PF00528">
    <property type="entry name" value="BPD_transp_1"/>
    <property type="match status" value="1"/>
</dbReference>
<dbReference type="PROSITE" id="PS50928">
    <property type="entry name" value="ABC_TM1"/>
    <property type="match status" value="1"/>
</dbReference>
<dbReference type="PANTHER" id="PTHR43163:SF6">
    <property type="entry name" value="DIPEPTIDE TRANSPORT SYSTEM PERMEASE PROTEIN DPPB-RELATED"/>
    <property type="match status" value="1"/>
</dbReference>
<evidence type="ECO:0000256" key="3">
    <source>
        <dbReference type="ARBA" id="ARBA00022475"/>
    </source>
</evidence>
<gene>
    <name evidence="9" type="ORF">BKP35_04550</name>
</gene>
<keyword evidence="5 7" id="KW-1133">Transmembrane helix</keyword>
<accession>A0A1S2LV73</accession>
<dbReference type="GO" id="GO:0055085">
    <property type="term" value="P:transmembrane transport"/>
    <property type="evidence" value="ECO:0007669"/>
    <property type="project" value="InterPro"/>
</dbReference>
<feature type="domain" description="ABC transmembrane type-1" evidence="8">
    <location>
        <begin position="95"/>
        <end position="302"/>
    </location>
</feature>
<feature type="transmembrane region" description="Helical" evidence="7">
    <location>
        <begin position="283"/>
        <end position="309"/>
    </location>
</feature>
<evidence type="ECO:0000313" key="9">
    <source>
        <dbReference type="EMBL" id="OIJ16246.1"/>
    </source>
</evidence>
<dbReference type="Gene3D" id="1.10.3720.10">
    <property type="entry name" value="MetI-like"/>
    <property type="match status" value="1"/>
</dbReference>
<dbReference type="CDD" id="cd06261">
    <property type="entry name" value="TM_PBP2"/>
    <property type="match status" value="1"/>
</dbReference>
<feature type="transmembrane region" description="Helical" evidence="7">
    <location>
        <begin position="9"/>
        <end position="30"/>
    </location>
</feature>
<comment type="subcellular location">
    <subcellularLocation>
        <location evidence="1 7">Cell membrane</location>
        <topology evidence="1 7">Multi-pass membrane protein</topology>
    </subcellularLocation>
</comment>
<feature type="transmembrane region" description="Helical" evidence="7">
    <location>
        <begin position="180"/>
        <end position="198"/>
    </location>
</feature>
<evidence type="ECO:0000256" key="4">
    <source>
        <dbReference type="ARBA" id="ARBA00022692"/>
    </source>
</evidence>
<feature type="transmembrane region" description="Helical" evidence="7">
    <location>
        <begin position="131"/>
        <end position="160"/>
    </location>
</feature>
<evidence type="ECO:0000313" key="10">
    <source>
        <dbReference type="Proteomes" id="UP000180098"/>
    </source>
</evidence>
<organism evidence="9 10">
    <name type="scientific">Anaerobacillus arseniciselenatis</name>
    <dbReference type="NCBI Taxonomy" id="85682"/>
    <lineage>
        <taxon>Bacteria</taxon>
        <taxon>Bacillati</taxon>
        <taxon>Bacillota</taxon>
        <taxon>Bacilli</taxon>
        <taxon>Bacillales</taxon>
        <taxon>Bacillaceae</taxon>
        <taxon>Anaerobacillus</taxon>
    </lineage>
</organism>
<dbReference type="InterPro" id="IPR000515">
    <property type="entry name" value="MetI-like"/>
</dbReference>
<dbReference type="Pfam" id="PF19300">
    <property type="entry name" value="BPD_transp_1_N"/>
    <property type="match status" value="1"/>
</dbReference>
<proteinExistence type="inferred from homology"/>
<sequence>MTTYIIRRLIMMIPILFGISVISFAIMYAAPGKPTVMDLDPDISVEAREAQMERLGLNDPPHIQYINWMSNVVKGDFGTSFTKKQPVRDMIADRLPNTLILMIFSTILAIIVAIPFGVLSATKQYSKLDYGVTMTSFLGLATPNFWLGLMLIMLFSVQLGWTPVGGVSTLGADFSLLDRLHHLILPAIVLATADMAGLTRYTRSSMLEVVKQDYIRTARAKGFRESTVIYKHGLRNGLIPIITIFGLMLPTFIGGSVIVEQLFSWPGIGKLFIDATFERDYPVIMAITMFGAVLTVIGNLIADILYAVLDPRIEY</sequence>
<evidence type="ECO:0000256" key="7">
    <source>
        <dbReference type="RuleBase" id="RU363032"/>
    </source>
</evidence>
<dbReference type="InterPro" id="IPR045621">
    <property type="entry name" value="BPD_transp_1_N"/>
</dbReference>